<feature type="region of interest" description="Disordered" evidence="1">
    <location>
        <begin position="49"/>
        <end position="71"/>
    </location>
</feature>
<name>A0A2W4CJQ4_9HYPH</name>
<dbReference type="Proteomes" id="UP000248925">
    <property type="component" value="Unassembled WGS sequence"/>
</dbReference>
<evidence type="ECO:0000256" key="1">
    <source>
        <dbReference type="SAM" id="MobiDB-lite"/>
    </source>
</evidence>
<evidence type="ECO:0000313" key="2">
    <source>
        <dbReference type="EMBL" id="PZM10735.1"/>
    </source>
</evidence>
<reference evidence="2 3" key="1">
    <citation type="journal article" date="2018" name="Sci. Rep.">
        <title>Rhizobium tumorigenes sp. nov., a novel plant tumorigenic bacterium isolated from cane gall tumors on thornless blackberry.</title>
        <authorList>
            <person name="Kuzmanovi N."/>
            <person name="Smalla K."/>
            <person name="Gronow S."/>
            <person name="PuBawska J."/>
        </authorList>
    </citation>
    <scope>NUCLEOTIDE SEQUENCE [LARGE SCALE GENOMIC DNA]</scope>
    <source>
        <strain evidence="2 3">CCBAU 85046</strain>
    </source>
</reference>
<sequence length="71" mass="8023">MTENSSKTREQAELAFSKTQTEFLARSRTISEIDAVAAERDAKTARLRELRLEKEANSAPKTTKPKKATKR</sequence>
<gene>
    <name evidence="2" type="ORF">CPY51_22075</name>
</gene>
<organism evidence="2 3">
    <name type="scientific">Rhizobium tubonense</name>
    <dbReference type="NCBI Taxonomy" id="484088"/>
    <lineage>
        <taxon>Bacteria</taxon>
        <taxon>Pseudomonadati</taxon>
        <taxon>Pseudomonadota</taxon>
        <taxon>Alphaproteobacteria</taxon>
        <taxon>Hyphomicrobiales</taxon>
        <taxon>Rhizobiaceae</taxon>
        <taxon>Rhizobium/Agrobacterium group</taxon>
        <taxon>Rhizobium</taxon>
    </lineage>
</organism>
<dbReference type="EMBL" id="PCDP01000045">
    <property type="protein sequence ID" value="PZM10735.1"/>
    <property type="molecule type" value="Genomic_DNA"/>
</dbReference>
<dbReference type="RefSeq" id="WP_111162402.1">
    <property type="nucleotide sequence ID" value="NZ_PCDP01000045.1"/>
</dbReference>
<keyword evidence="3" id="KW-1185">Reference proteome</keyword>
<dbReference type="OrthoDB" id="8163684at2"/>
<comment type="caution">
    <text evidence="2">The sequence shown here is derived from an EMBL/GenBank/DDBJ whole genome shotgun (WGS) entry which is preliminary data.</text>
</comment>
<accession>A0A2W4CJQ4</accession>
<protein>
    <submittedName>
        <fullName evidence="2">Uncharacterized protein</fullName>
    </submittedName>
</protein>
<evidence type="ECO:0000313" key="3">
    <source>
        <dbReference type="Proteomes" id="UP000248925"/>
    </source>
</evidence>
<dbReference type="AlphaFoldDB" id="A0A2W4CJQ4"/>
<proteinExistence type="predicted"/>